<feature type="binding site" evidence="13">
    <location>
        <position position="69"/>
    </location>
    <ligand>
        <name>Zn(2+)</name>
        <dbReference type="ChEBI" id="CHEBI:29105"/>
        <note>catalytic</note>
    </ligand>
</feature>
<dbReference type="GO" id="GO:0008835">
    <property type="term" value="F:diaminohydroxyphosphoribosylaminopyrimidine deaminase activity"/>
    <property type="evidence" value="ECO:0007669"/>
    <property type="project" value="UniProtKB-EC"/>
</dbReference>
<sequence length="326" mass="33422">MAAALTLAKRGRGRTAANPNVGCLIIHNNRVIGRGWTQDGGRPHAEAMALQQAGTAARGATAYVTLEPCAHLSPRGAACADSLVAAGIARCVVAMQDPDPRTAGKGLALLRAAGIETTTGVLAAEAQAELRGFSKRLAGRGAELTLKLALSLDGRLAMADGRSQWITSEPARAYAHALRAESDLVLVGGGTLRADAPQLTARLPGGSAPQPLRAALTTGPVPDGFIALPSLAALDALVAERQLNRILCEGGGGLAATLLAAGRVDRLAILRAPILIGAGIGLEGLYPADLAETHGRWRLQDSRMLGPDRLDLYASSSSSNAAATRP</sequence>
<evidence type="ECO:0000256" key="4">
    <source>
        <dbReference type="ARBA" id="ARBA00005259"/>
    </source>
</evidence>
<feature type="domain" description="CMP/dCMP-type deaminase" evidence="14">
    <location>
        <begin position="1"/>
        <end position="117"/>
    </location>
</feature>
<dbReference type="CDD" id="cd01284">
    <property type="entry name" value="Riboflavin_deaminase-reductase"/>
    <property type="match status" value="1"/>
</dbReference>
<comment type="similarity">
    <text evidence="4 10">In the N-terminal section; belongs to the cytidine and deoxycytidylate deaminase family.</text>
</comment>
<comment type="pathway">
    <text evidence="3 10">Cofactor biosynthesis; riboflavin biosynthesis; 5-amino-6-(D-ribitylamino)uracil from GTP: step 3/4.</text>
</comment>
<keyword evidence="16" id="KW-1185">Reference proteome</keyword>
<keyword evidence="10 13" id="KW-0479">Metal-binding</keyword>
<dbReference type="PIRSF" id="PIRSF006769">
    <property type="entry name" value="RibD"/>
    <property type="match status" value="1"/>
</dbReference>
<comment type="function">
    <text evidence="1 10">Converts 2,5-diamino-6-(ribosylamino)-4(3h)-pyrimidinone 5'-phosphate into 5-amino-6-(ribosylamino)-2,4(1h,3h)-pyrimidinedione 5'-phosphate.</text>
</comment>
<dbReference type="Pfam" id="PF00383">
    <property type="entry name" value="dCMP_cyt_deam_1"/>
    <property type="match status" value="1"/>
</dbReference>
<keyword evidence="8 10" id="KW-0560">Oxidoreductase</keyword>
<keyword evidence="9" id="KW-0511">Multifunctional enzyme</keyword>
<dbReference type="Pfam" id="PF01872">
    <property type="entry name" value="RibD_C"/>
    <property type="match status" value="2"/>
</dbReference>
<comment type="pathway">
    <text evidence="2 10">Cofactor biosynthesis; riboflavin biosynthesis; 5-amino-6-(D-ribitylamino)uracil from GTP: step 2/4.</text>
</comment>
<feature type="binding site" evidence="12">
    <location>
        <position position="179"/>
    </location>
    <ligand>
        <name>substrate</name>
    </ligand>
</feature>
<evidence type="ECO:0000256" key="11">
    <source>
        <dbReference type="PIRSR" id="PIRSR006769-1"/>
    </source>
</evidence>
<comment type="catalytic activity">
    <reaction evidence="10">
        <text>5-amino-6-(5-phospho-D-ribitylamino)uracil + NADP(+) = 5-amino-6-(5-phospho-D-ribosylamino)uracil + NADPH + H(+)</text>
        <dbReference type="Rhea" id="RHEA:17845"/>
        <dbReference type="ChEBI" id="CHEBI:15378"/>
        <dbReference type="ChEBI" id="CHEBI:57783"/>
        <dbReference type="ChEBI" id="CHEBI:58349"/>
        <dbReference type="ChEBI" id="CHEBI:58421"/>
        <dbReference type="ChEBI" id="CHEBI:58453"/>
        <dbReference type="EC" id="1.1.1.193"/>
    </reaction>
</comment>
<protein>
    <recommendedName>
        <fullName evidence="10">Riboflavin biosynthesis protein RibD</fullName>
    </recommendedName>
    <domain>
        <recommendedName>
            <fullName evidence="10">Diaminohydroxyphosphoribosylaminopyrimidine deaminase</fullName>
            <shortName evidence="10">DRAP deaminase</shortName>
            <ecNumber evidence="10">3.5.4.26</ecNumber>
        </recommendedName>
        <alternativeName>
            <fullName evidence="10">Riboflavin-specific deaminase</fullName>
        </alternativeName>
    </domain>
    <domain>
        <recommendedName>
            <fullName evidence="10">5-amino-6-(5-phosphoribosylamino)uracil reductase</fullName>
            <ecNumber evidence="10">1.1.1.193</ecNumber>
        </recommendedName>
        <alternativeName>
            <fullName evidence="10">HTP reductase</fullName>
        </alternativeName>
    </domain>
</protein>
<dbReference type="SUPFAM" id="SSF53597">
    <property type="entry name" value="Dihydrofolate reductase-like"/>
    <property type="match status" value="1"/>
</dbReference>
<dbReference type="NCBIfam" id="TIGR00326">
    <property type="entry name" value="eubact_ribD"/>
    <property type="match status" value="1"/>
</dbReference>
<comment type="cofactor">
    <cofactor evidence="10 13">
        <name>Zn(2+)</name>
        <dbReference type="ChEBI" id="CHEBI:29105"/>
    </cofactor>
    <text evidence="10 13">Binds 1 zinc ion.</text>
</comment>
<evidence type="ECO:0000259" key="14">
    <source>
        <dbReference type="PROSITE" id="PS51747"/>
    </source>
</evidence>
<dbReference type="SUPFAM" id="SSF53927">
    <property type="entry name" value="Cytidine deaminase-like"/>
    <property type="match status" value="1"/>
</dbReference>
<evidence type="ECO:0000256" key="10">
    <source>
        <dbReference type="PIRNR" id="PIRNR006769"/>
    </source>
</evidence>
<dbReference type="PANTHER" id="PTHR38011">
    <property type="entry name" value="DIHYDROFOLATE REDUCTASE FAMILY PROTEIN (AFU_ORTHOLOGUE AFUA_8G06820)"/>
    <property type="match status" value="1"/>
</dbReference>
<evidence type="ECO:0000256" key="3">
    <source>
        <dbReference type="ARBA" id="ARBA00004910"/>
    </source>
</evidence>
<dbReference type="EC" id="3.5.4.26" evidence="10"/>
<dbReference type="GO" id="GO:0009231">
    <property type="term" value="P:riboflavin biosynthetic process"/>
    <property type="evidence" value="ECO:0007669"/>
    <property type="project" value="UniProtKB-UniPathway"/>
</dbReference>
<evidence type="ECO:0000313" key="16">
    <source>
        <dbReference type="Proteomes" id="UP000319897"/>
    </source>
</evidence>
<dbReference type="AlphaFoldDB" id="A0A501XG44"/>
<feature type="active site" description="Proton donor" evidence="11">
    <location>
        <position position="46"/>
    </location>
</feature>
<dbReference type="Proteomes" id="UP000319897">
    <property type="component" value="Unassembled WGS sequence"/>
</dbReference>
<evidence type="ECO:0000256" key="12">
    <source>
        <dbReference type="PIRSR" id="PIRSR006769-2"/>
    </source>
</evidence>
<evidence type="ECO:0000256" key="8">
    <source>
        <dbReference type="ARBA" id="ARBA00023002"/>
    </source>
</evidence>
<evidence type="ECO:0000256" key="2">
    <source>
        <dbReference type="ARBA" id="ARBA00004882"/>
    </source>
</evidence>
<dbReference type="PROSITE" id="PS51747">
    <property type="entry name" value="CYT_DCMP_DEAMINASES_2"/>
    <property type="match status" value="1"/>
</dbReference>
<dbReference type="GO" id="GO:0008703">
    <property type="term" value="F:5-amino-6-(5-phosphoribosylamino)uracil reductase activity"/>
    <property type="evidence" value="ECO:0007669"/>
    <property type="project" value="UniProtKB-EC"/>
</dbReference>
<evidence type="ECO:0000256" key="9">
    <source>
        <dbReference type="ARBA" id="ARBA00023268"/>
    </source>
</evidence>
<organism evidence="15 16">
    <name type="scientific">Sandaracinobacter neustonicus</name>
    <dbReference type="NCBI Taxonomy" id="1715348"/>
    <lineage>
        <taxon>Bacteria</taxon>
        <taxon>Pseudomonadati</taxon>
        <taxon>Pseudomonadota</taxon>
        <taxon>Alphaproteobacteria</taxon>
        <taxon>Sphingomonadales</taxon>
        <taxon>Sphingosinicellaceae</taxon>
        <taxon>Sandaracinobacter</taxon>
    </lineage>
</organism>
<keyword evidence="10 13" id="KW-0862">Zinc</keyword>
<comment type="catalytic activity">
    <reaction evidence="10">
        <text>2,5-diamino-6-hydroxy-4-(5-phosphoribosylamino)-pyrimidine + H2O + H(+) = 5-amino-6-(5-phospho-D-ribosylamino)uracil + NH4(+)</text>
        <dbReference type="Rhea" id="RHEA:21868"/>
        <dbReference type="ChEBI" id="CHEBI:15377"/>
        <dbReference type="ChEBI" id="CHEBI:15378"/>
        <dbReference type="ChEBI" id="CHEBI:28938"/>
        <dbReference type="ChEBI" id="CHEBI:58453"/>
        <dbReference type="ChEBI" id="CHEBI:58614"/>
        <dbReference type="EC" id="3.5.4.26"/>
    </reaction>
</comment>
<feature type="binding site" evidence="12">
    <location>
        <position position="249"/>
    </location>
    <ligand>
        <name>substrate</name>
    </ligand>
</feature>
<feature type="binding site" evidence="12">
    <location>
        <position position="149"/>
    </location>
    <ligand>
        <name>NADP(+)</name>
        <dbReference type="ChEBI" id="CHEBI:58349"/>
    </ligand>
</feature>
<feature type="binding site" evidence="12">
    <location>
        <position position="163"/>
    </location>
    <ligand>
        <name>substrate</name>
    </ligand>
</feature>
<dbReference type="InterPro" id="IPR050765">
    <property type="entry name" value="Riboflavin_Biosynth_HTPR"/>
</dbReference>
<feature type="binding site" evidence="12">
    <location>
        <position position="165"/>
    </location>
    <ligand>
        <name>NADP(+)</name>
        <dbReference type="ChEBI" id="CHEBI:58349"/>
    </ligand>
</feature>
<keyword evidence="7 10" id="KW-0521">NADP</keyword>
<reference evidence="15 16" key="1">
    <citation type="submission" date="2019-06" db="EMBL/GenBank/DDBJ databases">
        <authorList>
            <person name="Lee I."/>
            <person name="Jang G.I."/>
            <person name="Hwang C.Y."/>
        </authorList>
    </citation>
    <scope>NUCLEOTIDE SEQUENCE [LARGE SCALE GENOMIC DNA]</scope>
    <source>
        <strain evidence="15 16">PAMC 28131</strain>
    </source>
</reference>
<dbReference type="Gene3D" id="3.40.430.10">
    <property type="entry name" value="Dihydrofolate Reductase, subunit A"/>
    <property type="match status" value="2"/>
</dbReference>
<dbReference type="EMBL" id="VFSU01000031">
    <property type="protein sequence ID" value="TPE59264.1"/>
    <property type="molecule type" value="Genomic_DNA"/>
</dbReference>
<dbReference type="InterPro" id="IPR002734">
    <property type="entry name" value="RibDG_C"/>
</dbReference>
<feature type="binding site" evidence="12">
    <location>
        <position position="218"/>
    </location>
    <ligand>
        <name>NADP(+)</name>
        <dbReference type="ChEBI" id="CHEBI:58349"/>
    </ligand>
</feature>
<evidence type="ECO:0000256" key="13">
    <source>
        <dbReference type="PIRSR" id="PIRSR006769-3"/>
    </source>
</evidence>
<comment type="caution">
    <text evidence="15">The sequence shown here is derived from an EMBL/GenBank/DDBJ whole genome shotgun (WGS) entry which is preliminary data.</text>
</comment>
<feature type="binding site" evidence="12">
    <location>
        <position position="191"/>
    </location>
    <ligand>
        <name>NADP(+)</name>
        <dbReference type="ChEBI" id="CHEBI:58349"/>
    </ligand>
</feature>
<keyword evidence="10 15" id="KW-0378">Hydrolase</keyword>
<dbReference type="InterPro" id="IPR002125">
    <property type="entry name" value="CMP_dCMP_dom"/>
</dbReference>
<name>A0A501XG44_9SPHN</name>
<gene>
    <name evidence="15" type="primary">ribD</name>
    <name evidence="15" type="ORF">FJQ54_14335</name>
</gene>
<dbReference type="InterPro" id="IPR024072">
    <property type="entry name" value="DHFR-like_dom_sf"/>
</dbReference>
<comment type="similarity">
    <text evidence="5 10">In the C-terminal section; belongs to the HTP reductase family.</text>
</comment>
<dbReference type="EC" id="1.1.1.193" evidence="10"/>
<dbReference type="UniPathway" id="UPA00275">
    <property type="reaction ID" value="UER00401"/>
</dbReference>
<dbReference type="InterPro" id="IPR016193">
    <property type="entry name" value="Cytidine_deaminase-like"/>
</dbReference>
<evidence type="ECO:0000256" key="5">
    <source>
        <dbReference type="ARBA" id="ARBA00007417"/>
    </source>
</evidence>
<feature type="binding site" evidence="12">
    <location>
        <position position="202"/>
    </location>
    <ligand>
        <name>substrate</name>
    </ligand>
</feature>
<keyword evidence="6 10" id="KW-0686">Riboflavin biosynthesis</keyword>
<evidence type="ECO:0000256" key="6">
    <source>
        <dbReference type="ARBA" id="ARBA00022619"/>
    </source>
</evidence>
<feature type="binding site" evidence="13">
    <location>
        <position position="79"/>
    </location>
    <ligand>
        <name>Zn(2+)</name>
        <dbReference type="ChEBI" id="CHEBI:29105"/>
        <note>catalytic</note>
    </ligand>
</feature>
<accession>A0A501XG44</accession>
<dbReference type="PANTHER" id="PTHR38011:SF7">
    <property type="entry name" value="2,5-DIAMINO-6-RIBOSYLAMINO-4(3H)-PYRIMIDINONE 5'-PHOSPHATE REDUCTASE"/>
    <property type="match status" value="1"/>
</dbReference>
<evidence type="ECO:0000313" key="15">
    <source>
        <dbReference type="EMBL" id="TPE59264.1"/>
    </source>
</evidence>
<dbReference type="GO" id="GO:0046872">
    <property type="term" value="F:metal ion binding"/>
    <property type="evidence" value="ECO:0007669"/>
    <property type="project" value="UniProtKB-KW"/>
</dbReference>
<feature type="binding site" evidence="12">
    <location>
        <position position="199"/>
    </location>
    <ligand>
        <name>NADP(+)</name>
        <dbReference type="ChEBI" id="CHEBI:58349"/>
    </ligand>
</feature>
<dbReference type="Gene3D" id="3.40.140.10">
    <property type="entry name" value="Cytidine Deaminase, domain 2"/>
    <property type="match status" value="1"/>
</dbReference>
<proteinExistence type="inferred from homology"/>
<evidence type="ECO:0000256" key="1">
    <source>
        <dbReference type="ARBA" id="ARBA00002151"/>
    </source>
</evidence>
<dbReference type="OrthoDB" id="9800865at2"/>
<feature type="binding site" evidence="13">
    <location>
        <position position="44"/>
    </location>
    <ligand>
        <name>Zn(2+)</name>
        <dbReference type="ChEBI" id="CHEBI:29105"/>
        <note>catalytic</note>
    </ligand>
</feature>
<dbReference type="InterPro" id="IPR004794">
    <property type="entry name" value="Eubact_RibD"/>
</dbReference>
<feature type="binding site" evidence="12">
    <location>
        <position position="195"/>
    </location>
    <ligand>
        <name>NADP(+)</name>
        <dbReference type="ChEBI" id="CHEBI:58349"/>
    </ligand>
</feature>
<evidence type="ECO:0000256" key="7">
    <source>
        <dbReference type="ARBA" id="ARBA00022857"/>
    </source>
</evidence>